<dbReference type="OrthoDB" id="10249433at2759"/>
<dbReference type="OMA" id="ELRWFYQ"/>
<dbReference type="InterPro" id="IPR000073">
    <property type="entry name" value="AB_hydrolase_1"/>
</dbReference>
<dbReference type="SUPFAM" id="SSF53474">
    <property type="entry name" value="alpha/beta-Hydrolases"/>
    <property type="match status" value="1"/>
</dbReference>
<gene>
    <name evidence="2" type="ORF">AG1IA_01771</name>
</gene>
<dbReference type="GO" id="GO:0005737">
    <property type="term" value="C:cytoplasm"/>
    <property type="evidence" value="ECO:0007669"/>
    <property type="project" value="InterPro"/>
</dbReference>
<accession>L8X1L1</accession>
<protein>
    <submittedName>
        <fullName evidence="2">Alpha/beta hydrolase fold domain-containing protein</fullName>
    </submittedName>
</protein>
<comment type="caution">
    <text evidence="2">The sequence shown here is derived from an EMBL/GenBank/DDBJ whole genome shotgun (WGS) entry which is preliminary data.</text>
</comment>
<dbReference type="InterPro" id="IPR029058">
    <property type="entry name" value="AB_hydrolase_fold"/>
</dbReference>
<dbReference type="PANTHER" id="PTHR43722:SF1">
    <property type="entry name" value="PROLINE IMINOPEPTIDASE"/>
    <property type="match status" value="1"/>
</dbReference>
<dbReference type="AlphaFoldDB" id="L8X1L1"/>
<organism evidence="2 3">
    <name type="scientific">Thanatephorus cucumeris (strain AG1-IA)</name>
    <name type="common">Rice sheath blight fungus</name>
    <name type="synonym">Rhizoctonia solani</name>
    <dbReference type="NCBI Taxonomy" id="983506"/>
    <lineage>
        <taxon>Eukaryota</taxon>
        <taxon>Fungi</taxon>
        <taxon>Dikarya</taxon>
        <taxon>Basidiomycota</taxon>
        <taxon>Agaricomycotina</taxon>
        <taxon>Agaricomycetes</taxon>
        <taxon>Cantharellales</taxon>
        <taxon>Ceratobasidiaceae</taxon>
        <taxon>Rhizoctonia</taxon>
        <taxon>Rhizoctonia solani AG-1</taxon>
    </lineage>
</organism>
<evidence type="ECO:0000313" key="2">
    <source>
        <dbReference type="EMBL" id="ELU44201.1"/>
    </source>
</evidence>
<dbReference type="Proteomes" id="UP000011668">
    <property type="component" value="Unassembled WGS sequence"/>
</dbReference>
<proteinExistence type="predicted"/>
<dbReference type="PANTHER" id="PTHR43722">
    <property type="entry name" value="PROLINE IMINOPEPTIDASE"/>
    <property type="match status" value="1"/>
</dbReference>
<sequence length="251" mass="28777">MWRLIYTSTPSVRAGYYLGRLQHIFSLPFGNLSTRSFSVNRFKMTPATIAKYPEGTPFETGMLEVSKEPPHTLYYEVSGNNDGKPGGPGGGVSPSDRTYFDPEKYKIVLFDQRGCGKSSSSLEANTTWDLVADIEKLREKLKIDKWVVFGGLNFVASLCPNAPRSRERPDPTLMYIIVTERHFSSLPRSMVSRRRCWHFLYSHRTPLHREEYVAPVPEAERDDFIKAYNKLLNSNDEKVRLNAAKAWSKWE</sequence>
<dbReference type="STRING" id="983506.L8X1L1"/>
<evidence type="ECO:0000259" key="1">
    <source>
        <dbReference type="Pfam" id="PF00561"/>
    </source>
</evidence>
<dbReference type="InterPro" id="IPR005944">
    <property type="entry name" value="Pro_iminopeptidase"/>
</dbReference>
<dbReference type="Gene3D" id="3.40.50.1820">
    <property type="entry name" value="alpha/beta hydrolase"/>
    <property type="match status" value="2"/>
</dbReference>
<dbReference type="GO" id="GO:0004177">
    <property type="term" value="F:aminopeptidase activity"/>
    <property type="evidence" value="ECO:0007669"/>
    <property type="project" value="UniProtKB-EC"/>
</dbReference>
<dbReference type="GO" id="GO:0006508">
    <property type="term" value="P:proteolysis"/>
    <property type="evidence" value="ECO:0007669"/>
    <property type="project" value="InterPro"/>
</dbReference>
<evidence type="ECO:0000313" key="3">
    <source>
        <dbReference type="Proteomes" id="UP000011668"/>
    </source>
</evidence>
<feature type="domain" description="AB hydrolase-1" evidence="1">
    <location>
        <begin position="86"/>
        <end position="150"/>
    </location>
</feature>
<dbReference type="HOGENOM" id="CLU_1107732_0_0_1"/>
<dbReference type="EMBL" id="AFRT01000384">
    <property type="protein sequence ID" value="ELU44201.1"/>
    <property type="molecule type" value="Genomic_DNA"/>
</dbReference>
<name>L8X1L1_THACA</name>
<dbReference type="Pfam" id="PF00561">
    <property type="entry name" value="Abhydrolase_1"/>
    <property type="match status" value="1"/>
</dbReference>
<reference evidence="2 3" key="1">
    <citation type="journal article" date="2013" name="Nat. Commun.">
        <title>The evolution and pathogenic mechanisms of the rice sheath blight pathogen.</title>
        <authorList>
            <person name="Zheng A."/>
            <person name="Lin R."/>
            <person name="Xu L."/>
            <person name="Qin P."/>
            <person name="Tang C."/>
            <person name="Ai P."/>
            <person name="Zhang D."/>
            <person name="Liu Y."/>
            <person name="Sun Z."/>
            <person name="Feng H."/>
            <person name="Wang Y."/>
            <person name="Chen Y."/>
            <person name="Liang X."/>
            <person name="Fu R."/>
            <person name="Li Q."/>
            <person name="Zhang J."/>
            <person name="Yu X."/>
            <person name="Xie Z."/>
            <person name="Ding L."/>
            <person name="Guan P."/>
            <person name="Tang J."/>
            <person name="Liang Y."/>
            <person name="Wang S."/>
            <person name="Deng Q."/>
            <person name="Li S."/>
            <person name="Zhu J."/>
            <person name="Wang L."/>
            <person name="Liu H."/>
            <person name="Li P."/>
        </authorList>
    </citation>
    <scope>NUCLEOTIDE SEQUENCE [LARGE SCALE GENOMIC DNA]</scope>
    <source>
        <strain evidence="3">AG-1 IA</strain>
    </source>
</reference>
<keyword evidence="3" id="KW-1185">Reference proteome</keyword>
<keyword evidence="2" id="KW-0378">Hydrolase</keyword>